<name>A0AC34PUV4_9BILA</name>
<dbReference type="WBParaSite" id="JU765_v2.g10180.t1">
    <property type="protein sequence ID" value="JU765_v2.g10180.t1"/>
    <property type="gene ID" value="JU765_v2.g10180"/>
</dbReference>
<proteinExistence type="predicted"/>
<accession>A0AC34PUV4</accession>
<evidence type="ECO:0000313" key="1">
    <source>
        <dbReference type="Proteomes" id="UP000887576"/>
    </source>
</evidence>
<sequence length="139" mass="15407">MASPAPSTDTDQPMQIFVYAAPVILGLSIILCFFRLFLIHCLHLRTRITESPSSTISIEGEDQPSTIARAFARSPFFEMFRQAPPPPTYDEMLKHARETQVAQSQSTVIEISDETCSIDAPLEANAPPPYQSDPIVENP</sequence>
<organism evidence="1 2">
    <name type="scientific">Panagrolaimus sp. JU765</name>
    <dbReference type="NCBI Taxonomy" id="591449"/>
    <lineage>
        <taxon>Eukaryota</taxon>
        <taxon>Metazoa</taxon>
        <taxon>Ecdysozoa</taxon>
        <taxon>Nematoda</taxon>
        <taxon>Chromadorea</taxon>
        <taxon>Rhabditida</taxon>
        <taxon>Tylenchina</taxon>
        <taxon>Panagrolaimomorpha</taxon>
        <taxon>Panagrolaimoidea</taxon>
        <taxon>Panagrolaimidae</taxon>
        <taxon>Panagrolaimus</taxon>
    </lineage>
</organism>
<reference evidence="2" key="1">
    <citation type="submission" date="2022-11" db="UniProtKB">
        <authorList>
            <consortium name="WormBaseParasite"/>
        </authorList>
    </citation>
    <scope>IDENTIFICATION</scope>
</reference>
<evidence type="ECO:0000313" key="2">
    <source>
        <dbReference type="WBParaSite" id="JU765_v2.g10180.t1"/>
    </source>
</evidence>
<dbReference type="Proteomes" id="UP000887576">
    <property type="component" value="Unplaced"/>
</dbReference>
<protein>
    <submittedName>
        <fullName evidence="2">Transmembrane protein</fullName>
    </submittedName>
</protein>